<sequence length="150" mass="15578">MKRTNTLSNKSTAKTNFESKGAITMMKNNTRIKRLLASIMTGAIILSAASAMSVTAASAVTTQSICLQAEQNSEVTDGLFTAAETLMGVVTTANPAAGIIGSGLLGAFKSFYCDSMNYLNLWDTTITDNEAKNAGGGLYAQKGSASSCDP</sequence>
<evidence type="ECO:0000313" key="1">
    <source>
        <dbReference type="EMBL" id="MBK6088332.1"/>
    </source>
</evidence>
<name>A0A934U3G9_9FIRM</name>
<organism evidence="1 2">
    <name type="scientific">Ruminococcus difficilis</name>
    <dbReference type="NCBI Taxonomy" id="2763069"/>
    <lineage>
        <taxon>Bacteria</taxon>
        <taxon>Bacillati</taxon>
        <taxon>Bacillota</taxon>
        <taxon>Clostridia</taxon>
        <taxon>Eubacteriales</taxon>
        <taxon>Oscillospiraceae</taxon>
        <taxon>Ruminococcus</taxon>
    </lineage>
</organism>
<protein>
    <submittedName>
        <fullName evidence="1">Uncharacterized protein</fullName>
    </submittedName>
</protein>
<gene>
    <name evidence="1" type="ORF">JKK62_06620</name>
</gene>
<dbReference type="RefSeq" id="WP_201427238.1">
    <property type="nucleotide sequence ID" value="NZ_JAEQMG010000050.1"/>
</dbReference>
<evidence type="ECO:0000313" key="2">
    <source>
        <dbReference type="Proteomes" id="UP000633365"/>
    </source>
</evidence>
<proteinExistence type="predicted"/>
<keyword evidence="2" id="KW-1185">Reference proteome</keyword>
<accession>A0A934U3G9</accession>
<comment type="caution">
    <text evidence="1">The sequence shown here is derived from an EMBL/GenBank/DDBJ whole genome shotgun (WGS) entry which is preliminary data.</text>
</comment>
<feature type="non-terminal residue" evidence="1">
    <location>
        <position position="150"/>
    </location>
</feature>
<dbReference type="Proteomes" id="UP000633365">
    <property type="component" value="Unassembled WGS sequence"/>
</dbReference>
<reference evidence="1" key="1">
    <citation type="submission" date="2021-01" db="EMBL/GenBank/DDBJ databases">
        <title>Genome public.</title>
        <authorList>
            <person name="Liu C."/>
            <person name="Sun Q."/>
        </authorList>
    </citation>
    <scope>NUCLEOTIDE SEQUENCE</scope>
    <source>
        <strain evidence="1">M6</strain>
    </source>
</reference>
<dbReference type="EMBL" id="JAEQMG010000050">
    <property type="protein sequence ID" value="MBK6088332.1"/>
    <property type="molecule type" value="Genomic_DNA"/>
</dbReference>
<dbReference type="AlphaFoldDB" id="A0A934U3G9"/>